<evidence type="ECO:0000313" key="3">
    <source>
        <dbReference type="Proteomes" id="UP001596152"/>
    </source>
</evidence>
<comment type="caution">
    <text evidence="2">The sequence shown here is derived from an EMBL/GenBank/DDBJ whole genome shotgun (WGS) entry which is preliminary data.</text>
</comment>
<protein>
    <recommendedName>
        <fullName evidence="4">Lipoprotein</fullName>
    </recommendedName>
</protein>
<gene>
    <name evidence="2" type="ORF">ACFPIE_02065</name>
</gene>
<keyword evidence="3" id="KW-1185">Reference proteome</keyword>
<sequence length="189" mass="20425">MKLAVSASGLLLSLVLAGCSPKVGWERAHPLGVDLQAGIEIAQNTGFRRTASLSLVCDADGALRLLLQTRLPIPGDLRWETRARDSSRDRVLRDEDVSVFVNGIGWKMTTAFRWMLGRELDQAISDPLSDINLARMIDAYNVEAPRRVSVVGISETGVFMRGRETGVGIAGFRAACRPPAAPEARPGAV</sequence>
<accession>A0ABW0FLL5</accession>
<dbReference type="Proteomes" id="UP001596152">
    <property type="component" value="Unassembled WGS sequence"/>
</dbReference>
<feature type="chain" id="PRO_5046635223" description="Lipoprotein" evidence="1">
    <location>
        <begin position="18"/>
        <end position="189"/>
    </location>
</feature>
<evidence type="ECO:0000256" key="1">
    <source>
        <dbReference type="SAM" id="SignalP"/>
    </source>
</evidence>
<organism evidence="2 3">
    <name type="scientific">Brevundimonas staleyi</name>
    <dbReference type="NCBI Taxonomy" id="74326"/>
    <lineage>
        <taxon>Bacteria</taxon>
        <taxon>Pseudomonadati</taxon>
        <taxon>Pseudomonadota</taxon>
        <taxon>Alphaproteobacteria</taxon>
        <taxon>Caulobacterales</taxon>
        <taxon>Caulobacteraceae</taxon>
        <taxon>Brevundimonas</taxon>
    </lineage>
</organism>
<name>A0ABW0FLL5_9CAUL</name>
<evidence type="ECO:0000313" key="2">
    <source>
        <dbReference type="EMBL" id="MFC5342680.1"/>
    </source>
</evidence>
<evidence type="ECO:0008006" key="4">
    <source>
        <dbReference type="Google" id="ProtNLM"/>
    </source>
</evidence>
<proteinExistence type="predicted"/>
<keyword evidence="1" id="KW-0732">Signal</keyword>
<dbReference type="EMBL" id="JBHSLF010000002">
    <property type="protein sequence ID" value="MFC5342680.1"/>
    <property type="molecule type" value="Genomic_DNA"/>
</dbReference>
<reference evidence="3" key="1">
    <citation type="journal article" date="2019" name="Int. J. Syst. Evol. Microbiol.">
        <title>The Global Catalogue of Microorganisms (GCM) 10K type strain sequencing project: providing services to taxonomists for standard genome sequencing and annotation.</title>
        <authorList>
            <consortium name="The Broad Institute Genomics Platform"/>
            <consortium name="The Broad Institute Genome Sequencing Center for Infectious Disease"/>
            <person name="Wu L."/>
            <person name="Ma J."/>
        </authorList>
    </citation>
    <scope>NUCLEOTIDE SEQUENCE [LARGE SCALE GENOMIC DNA]</scope>
    <source>
        <strain evidence="3">JCM 12125</strain>
    </source>
</reference>
<feature type="signal peptide" evidence="1">
    <location>
        <begin position="1"/>
        <end position="17"/>
    </location>
</feature>
<dbReference type="PROSITE" id="PS51257">
    <property type="entry name" value="PROKAR_LIPOPROTEIN"/>
    <property type="match status" value="1"/>
</dbReference>
<dbReference type="RefSeq" id="WP_374038602.1">
    <property type="nucleotide sequence ID" value="NZ_CP169082.1"/>
</dbReference>